<dbReference type="STRING" id="991.IW20_07905"/>
<dbReference type="eggNOG" id="ENOG5032WJT">
    <property type="taxonomic scope" value="Bacteria"/>
</dbReference>
<keyword evidence="1" id="KW-0472">Membrane</keyword>
<dbReference type="EMBL" id="MUGY01000008">
    <property type="protein sequence ID" value="OXA95096.1"/>
    <property type="molecule type" value="Genomic_DNA"/>
</dbReference>
<organism evidence="2 4">
    <name type="scientific">Flavobacterium hydatis</name>
    <name type="common">Cytophaga aquatilis</name>
    <dbReference type="NCBI Taxonomy" id="991"/>
    <lineage>
        <taxon>Bacteria</taxon>
        <taxon>Pseudomonadati</taxon>
        <taxon>Bacteroidota</taxon>
        <taxon>Flavobacteriia</taxon>
        <taxon>Flavobacteriales</taxon>
        <taxon>Flavobacteriaceae</taxon>
        <taxon>Flavobacterium</taxon>
    </lineage>
</organism>
<evidence type="ECO:0000313" key="3">
    <source>
        <dbReference type="EMBL" id="OXA95096.1"/>
    </source>
</evidence>
<dbReference type="EMBL" id="JPRM01000010">
    <property type="protein sequence ID" value="KFF17260.1"/>
    <property type="molecule type" value="Genomic_DNA"/>
</dbReference>
<reference evidence="2 4" key="1">
    <citation type="submission" date="2014-07" db="EMBL/GenBank/DDBJ databases">
        <title>Genome of Flavobacterium hydatis DSM 2063.</title>
        <authorList>
            <person name="Pipes S.E."/>
            <person name="Stropko S.J."/>
            <person name="Newman J.D."/>
        </authorList>
    </citation>
    <scope>NUCLEOTIDE SEQUENCE [LARGE SCALE GENOMIC DNA]</scope>
    <source>
        <strain evidence="2 4">DSM 2063</strain>
    </source>
</reference>
<dbReference type="OrthoDB" id="675530at2"/>
<keyword evidence="1" id="KW-0812">Transmembrane</keyword>
<comment type="caution">
    <text evidence="2">The sequence shown here is derived from an EMBL/GenBank/DDBJ whole genome shotgun (WGS) entry which is preliminary data.</text>
</comment>
<gene>
    <name evidence="3" type="ORF">B0A62_09330</name>
    <name evidence="2" type="ORF">IW20_07905</name>
</gene>
<feature type="transmembrane region" description="Helical" evidence="1">
    <location>
        <begin position="30"/>
        <end position="49"/>
    </location>
</feature>
<evidence type="ECO:0000313" key="5">
    <source>
        <dbReference type="Proteomes" id="UP000198424"/>
    </source>
</evidence>
<accession>A0A086AKP6</accession>
<name>A0A086AKP6_FLAHY</name>
<proteinExistence type="predicted"/>
<keyword evidence="5" id="KW-1185">Reference proteome</keyword>
<sequence>MKTIRINIDKWFDKQDKSWRALSLDRQRRYTLCLFLVYLLLTAVVILKVCYDTAKSDNRMVIEHIDNPVRKKESPASQLDTLSTKLKEKIYERK</sequence>
<dbReference type="RefSeq" id="WP_035620603.1">
    <property type="nucleotide sequence ID" value="NZ_JBEWQG010000003.1"/>
</dbReference>
<evidence type="ECO:0000256" key="1">
    <source>
        <dbReference type="SAM" id="Phobius"/>
    </source>
</evidence>
<evidence type="ECO:0000313" key="4">
    <source>
        <dbReference type="Proteomes" id="UP000028712"/>
    </source>
</evidence>
<dbReference type="Proteomes" id="UP000028712">
    <property type="component" value="Unassembled WGS sequence"/>
</dbReference>
<keyword evidence="1" id="KW-1133">Transmembrane helix</keyword>
<protein>
    <submittedName>
        <fullName evidence="2">Nitrogen regulatory IIA protein</fullName>
    </submittedName>
</protein>
<evidence type="ECO:0000313" key="2">
    <source>
        <dbReference type="EMBL" id="KFF17260.1"/>
    </source>
</evidence>
<reference evidence="3 5" key="2">
    <citation type="submission" date="2016-11" db="EMBL/GenBank/DDBJ databases">
        <title>Whole genomes of Flavobacteriaceae.</title>
        <authorList>
            <person name="Stine C."/>
            <person name="Li C."/>
            <person name="Tadesse D."/>
        </authorList>
    </citation>
    <scope>NUCLEOTIDE SEQUENCE [LARGE SCALE GENOMIC DNA]</scope>
    <source>
        <strain evidence="3 5">ATCC 29551</strain>
    </source>
</reference>
<dbReference type="AlphaFoldDB" id="A0A086AKP6"/>
<dbReference type="Proteomes" id="UP000198424">
    <property type="component" value="Unassembled WGS sequence"/>
</dbReference>